<protein>
    <submittedName>
        <fullName evidence="1">Uncharacterized protein</fullName>
    </submittedName>
</protein>
<name>A0A395IXW1_9HELO</name>
<comment type="caution">
    <text evidence="1">The sequence shown here is derived from an EMBL/GenBank/DDBJ whole genome shotgun (WGS) entry which is preliminary data.</text>
</comment>
<sequence length="153" mass="17322">MSVPNLTQESLNTSIKTTFDDPLSAQIKWAIIDRLLGADNTPLATADLEIFIFPTGLIEETIRSIALLIPQNDKDCGRWFKKVSVSEGLDRKAIRCGRLQAEDRRIEKFKFWGERLAILKEVFDEAQPGFWPLDCHRGGALLCYFGQITPEPL</sequence>
<dbReference type="AlphaFoldDB" id="A0A395IXW1"/>
<accession>A0A395IXW1</accession>
<gene>
    <name evidence="1" type="ORF">DID88_001631</name>
</gene>
<dbReference type="Proteomes" id="UP000249056">
    <property type="component" value="Unassembled WGS sequence"/>
</dbReference>
<dbReference type="OrthoDB" id="3526004at2759"/>
<reference evidence="1 2" key="1">
    <citation type="submission" date="2018-06" db="EMBL/GenBank/DDBJ databases">
        <title>Genome Sequence of the Brown Rot Fungal Pathogen Monilinia fructigena.</title>
        <authorList>
            <person name="Landi L."/>
            <person name="De Miccolis Angelini R.M."/>
            <person name="Pollastro S."/>
            <person name="Abate D."/>
            <person name="Faretra F."/>
            <person name="Romanazzi G."/>
        </authorList>
    </citation>
    <scope>NUCLEOTIDE SEQUENCE [LARGE SCALE GENOMIC DNA]</scope>
    <source>
        <strain evidence="1 2">Mfrg269</strain>
    </source>
</reference>
<evidence type="ECO:0000313" key="1">
    <source>
        <dbReference type="EMBL" id="RAL64598.1"/>
    </source>
</evidence>
<dbReference type="EMBL" id="QKRW01000013">
    <property type="protein sequence ID" value="RAL64598.1"/>
    <property type="molecule type" value="Genomic_DNA"/>
</dbReference>
<evidence type="ECO:0000313" key="2">
    <source>
        <dbReference type="Proteomes" id="UP000249056"/>
    </source>
</evidence>
<keyword evidence="2" id="KW-1185">Reference proteome</keyword>
<proteinExistence type="predicted"/>
<organism evidence="1 2">
    <name type="scientific">Monilinia fructigena</name>
    <dbReference type="NCBI Taxonomy" id="38457"/>
    <lineage>
        <taxon>Eukaryota</taxon>
        <taxon>Fungi</taxon>
        <taxon>Dikarya</taxon>
        <taxon>Ascomycota</taxon>
        <taxon>Pezizomycotina</taxon>
        <taxon>Leotiomycetes</taxon>
        <taxon>Helotiales</taxon>
        <taxon>Sclerotiniaceae</taxon>
        <taxon>Monilinia</taxon>
    </lineage>
</organism>